<evidence type="ECO:0000259" key="6">
    <source>
        <dbReference type="Pfam" id="PF00590"/>
    </source>
</evidence>
<evidence type="ECO:0000313" key="7">
    <source>
        <dbReference type="EMBL" id="SDE30665.1"/>
    </source>
</evidence>
<dbReference type="GO" id="GO:0009236">
    <property type="term" value="P:cobalamin biosynthetic process"/>
    <property type="evidence" value="ECO:0007669"/>
    <property type="project" value="UniProtKB-KW"/>
</dbReference>
<keyword evidence="5" id="KW-0949">S-adenosyl-L-methionine</keyword>
<proteinExistence type="predicted"/>
<gene>
    <name evidence="7" type="ORF">SAMN05421872_11916</name>
</gene>
<dbReference type="AlphaFoldDB" id="A0A1G7BWU3"/>
<dbReference type="GO" id="GO:0008168">
    <property type="term" value="F:methyltransferase activity"/>
    <property type="evidence" value="ECO:0007669"/>
    <property type="project" value="UniProtKB-KW"/>
</dbReference>
<dbReference type="PANTHER" id="PTHR43467">
    <property type="entry name" value="COBALT-PRECORRIN-2 C(20)-METHYLTRANSFERASE"/>
    <property type="match status" value="1"/>
</dbReference>
<protein>
    <submittedName>
        <fullName evidence="7">Precorrin-6A synthase</fullName>
    </submittedName>
</protein>
<dbReference type="STRING" id="1045774.SAMN05421872_11916"/>
<sequence>MTRTLRVVGFGMGPQHVTPEAAAALAASSYVVAFRKSDEDPLVDVRAAVCRAYGDLPFVVVRDPERDRDPADYAGAVHDWHAARVAALRDVVASRAGDPAILVWGDPSLYDSTLRLTAALGLPVEVVPGIGAPSLLAARHGIVLHEVGQPVHVTTARRLADDVAAGQRNCVVMLTSGVDHLDGLDDWSIWWGANLGAPGERLVAGRVGSVRSSLVAARDAARAVDGWVMDVCLLRGPAA</sequence>
<evidence type="ECO:0000313" key="8">
    <source>
        <dbReference type="Proteomes" id="UP000199034"/>
    </source>
</evidence>
<dbReference type="InterPro" id="IPR000878">
    <property type="entry name" value="4pyrrol_Mease"/>
</dbReference>
<dbReference type="Pfam" id="PF00590">
    <property type="entry name" value="TP_methylase"/>
    <property type="match status" value="1"/>
</dbReference>
<reference evidence="7 8" key="1">
    <citation type="submission" date="2016-10" db="EMBL/GenBank/DDBJ databases">
        <authorList>
            <person name="de Groot N.N."/>
        </authorList>
    </citation>
    <scope>NUCLEOTIDE SEQUENCE [LARGE SCALE GENOMIC DNA]</scope>
    <source>
        <strain evidence="7 8">CGMCC 4.6858</strain>
    </source>
</reference>
<evidence type="ECO:0000256" key="2">
    <source>
        <dbReference type="ARBA" id="ARBA00022573"/>
    </source>
</evidence>
<dbReference type="PANTHER" id="PTHR43467:SF1">
    <property type="entry name" value="PRECORRIN-6A SYNTHASE [DEACETYLATING]"/>
    <property type="match status" value="1"/>
</dbReference>
<dbReference type="EMBL" id="FMZM01000019">
    <property type="protein sequence ID" value="SDE30665.1"/>
    <property type="molecule type" value="Genomic_DNA"/>
</dbReference>
<dbReference type="GO" id="GO:0032259">
    <property type="term" value="P:methylation"/>
    <property type="evidence" value="ECO:0007669"/>
    <property type="project" value="UniProtKB-KW"/>
</dbReference>
<dbReference type="RefSeq" id="WP_244509563.1">
    <property type="nucleotide sequence ID" value="NZ_FMZM01000019.1"/>
</dbReference>
<keyword evidence="2" id="KW-0169">Cobalamin biosynthesis</keyword>
<dbReference type="Gene3D" id="3.40.1010.10">
    <property type="entry name" value="Cobalt-precorrin-4 Transmethylase, Domain 1"/>
    <property type="match status" value="1"/>
</dbReference>
<evidence type="ECO:0000256" key="5">
    <source>
        <dbReference type="ARBA" id="ARBA00022691"/>
    </source>
</evidence>
<dbReference type="Proteomes" id="UP000199034">
    <property type="component" value="Unassembled WGS sequence"/>
</dbReference>
<dbReference type="SUPFAM" id="SSF53790">
    <property type="entry name" value="Tetrapyrrole methylase"/>
    <property type="match status" value="1"/>
</dbReference>
<evidence type="ECO:0000256" key="1">
    <source>
        <dbReference type="ARBA" id="ARBA00004953"/>
    </source>
</evidence>
<dbReference type="InterPro" id="IPR035996">
    <property type="entry name" value="4pyrrol_Methylase_sf"/>
</dbReference>
<organism evidence="7 8">
    <name type="scientific">Nocardioides lianchengensis</name>
    <dbReference type="NCBI Taxonomy" id="1045774"/>
    <lineage>
        <taxon>Bacteria</taxon>
        <taxon>Bacillati</taxon>
        <taxon>Actinomycetota</taxon>
        <taxon>Actinomycetes</taxon>
        <taxon>Propionibacteriales</taxon>
        <taxon>Nocardioidaceae</taxon>
        <taxon>Nocardioides</taxon>
    </lineage>
</organism>
<evidence type="ECO:0000256" key="3">
    <source>
        <dbReference type="ARBA" id="ARBA00022603"/>
    </source>
</evidence>
<accession>A0A1G7BWU3</accession>
<dbReference type="Gene3D" id="3.30.950.10">
    <property type="entry name" value="Methyltransferase, Cobalt-precorrin-4 Transmethylase, Domain 2"/>
    <property type="match status" value="1"/>
</dbReference>
<evidence type="ECO:0000256" key="4">
    <source>
        <dbReference type="ARBA" id="ARBA00022679"/>
    </source>
</evidence>
<keyword evidence="3" id="KW-0489">Methyltransferase</keyword>
<name>A0A1G7BWU3_9ACTN</name>
<dbReference type="InterPro" id="IPR014776">
    <property type="entry name" value="4pyrrole_Mease_sub2"/>
</dbReference>
<keyword evidence="8" id="KW-1185">Reference proteome</keyword>
<keyword evidence="4" id="KW-0808">Transferase</keyword>
<comment type="pathway">
    <text evidence="1">Cofactor biosynthesis; adenosylcobalamin biosynthesis.</text>
</comment>
<feature type="domain" description="Tetrapyrrole methylase" evidence="6">
    <location>
        <begin position="5"/>
        <end position="209"/>
    </location>
</feature>
<dbReference type="InterPro" id="IPR014777">
    <property type="entry name" value="4pyrrole_Mease_sub1"/>
</dbReference>